<dbReference type="SUPFAM" id="SSF55816">
    <property type="entry name" value="5'-nucleotidase (syn. UDP-sugar hydrolase), C-terminal domain"/>
    <property type="match status" value="1"/>
</dbReference>
<keyword evidence="2" id="KW-0378">Hydrolase</keyword>
<dbReference type="PROSITE" id="PS51318">
    <property type="entry name" value="TAT"/>
    <property type="match status" value="1"/>
</dbReference>
<accession>A0A1H7HP26</accession>
<evidence type="ECO:0000313" key="5">
    <source>
        <dbReference type="EMBL" id="SEK52116.1"/>
    </source>
</evidence>
<dbReference type="GO" id="GO:0000166">
    <property type="term" value="F:nucleotide binding"/>
    <property type="evidence" value="ECO:0007669"/>
    <property type="project" value="UniProtKB-KW"/>
</dbReference>
<dbReference type="OrthoDB" id="9803927at2"/>
<dbReference type="InterPro" id="IPR008334">
    <property type="entry name" value="5'-Nucleotdase_C"/>
</dbReference>
<dbReference type="InterPro" id="IPR006179">
    <property type="entry name" value="5_nucleotidase/apyrase"/>
</dbReference>
<dbReference type="InterPro" id="IPR029052">
    <property type="entry name" value="Metallo-depent_PP-like"/>
</dbReference>
<dbReference type="InterPro" id="IPR006311">
    <property type="entry name" value="TAT_signal"/>
</dbReference>
<dbReference type="InterPro" id="IPR036907">
    <property type="entry name" value="5'-Nucleotdase_C_sf"/>
</dbReference>
<dbReference type="GO" id="GO:0016787">
    <property type="term" value="F:hydrolase activity"/>
    <property type="evidence" value="ECO:0007669"/>
    <property type="project" value="UniProtKB-KW"/>
</dbReference>
<dbReference type="GO" id="GO:0009166">
    <property type="term" value="P:nucleotide catabolic process"/>
    <property type="evidence" value="ECO:0007669"/>
    <property type="project" value="InterPro"/>
</dbReference>
<evidence type="ECO:0000256" key="1">
    <source>
        <dbReference type="ARBA" id="ARBA00022729"/>
    </source>
</evidence>
<dbReference type="PRINTS" id="PR01607">
    <property type="entry name" value="APYRASEFAMLY"/>
</dbReference>
<name>A0A1H7HP26_9GAMM</name>
<reference evidence="6" key="1">
    <citation type="submission" date="2016-10" db="EMBL/GenBank/DDBJ databases">
        <authorList>
            <person name="Varghese N."/>
            <person name="Submissions S."/>
        </authorList>
    </citation>
    <scope>NUCLEOTIDE SEQUENCE [LARGE SCALE GENOMIC DNA]</scope>
    <source>
        <strain evidence="6">DSM 241</strain>
    </source>
</reference>
<dbReference type="STRING" id="1396821.SAMN05444515_102226"/>
<organism evidence="5 6">
    <name type="scientific">Ectothiorhodospira marina</name>
    <dbReference type="NCBI Taxonomy" id="1396821"/>
    <lineage>
        <taxon>Bacteria</taxon>
        <taxon>Pseudomonadati</taxon>
        <taxon>Pseudomonadota</taxon>
        <taxon>Gammaproteobacteria</taxon>
        <taxon>Chromatiales</taxon>
        <taxon>Ectothiorhodospiraceae</taxon>
        <taxon>Ectothiorhodospira</taxon>
    </lineage>
</organism>
<dbReference type="PANTHER" id="PTHR11575:SF42">
    <property type="entry name" value="SULFUR OXIDATION PROTEIN SOXB"/>
    <property type="match status" value="1"/>
</dbReference>
<sequence length="590" mass="64793">MNLSRREFLQVLAAAGAAGFSLPASARLGAAGKNPSDPYELPARGNVSILHFTDCHGQLLPVYFREPHINLGVAEMKGRPPHLVGKALLERYGIDHPGLLSHAYTYLDYVKLAEHYGRVGGFAHLATLVKKVRDQRPGALLLDGGDTWGGGSGTGLWTHAQDMVDAQLKLGVDIMTGHWEFTFGADRVREIVENDFAGHIEFLAQNVVDVDWGDRIFKPYTIREMNGVNVAVIGQSFPYTPIANPRHMVAEWSFGIRHGEMQDTVNNARADGAEVVILLSHNGMDVDIKLAQVVDGIDAIMGGHTHDAVPAPLEIKGPEGGTCLVTNGGSNGKFLGVLDLDFRDGRIRDYQYRLLPVFANLIEPDPDMARYIEQVRDQEVTYDGQTFNMKDALSEELAVSEDLLYRRGNFNGTFDQLICDALMEQVDAQIAFSPGFRWGTTVLPGMPITFEHVMDQTGLTYPAVTRNEMSGAMIKEILEDVADNLYNKDPFYQQGGDMVRVGGLQYSIDPTRSIGERIGDMELNGKPIAPNESYVVAGWASVQEQPAGNTGRKIWDVVADYLRDHETVSISELNEPKLRGVEGNPGVSSV</sequence>
<dbReference type="GO" id="GO:0030288">
    <property type="term" value="C:outer membrane-bounded periplasmic space"/>
    <property type="evidence" value="ECO:0007669"/>
    <property type="project" value="TreeGrafter"/>
</dbReference>
<keyword evidence="2" id="KW-0547">Nucleotide-binding</keyword>
<keyword evidence="1 2" id="KW-0732">Signal</keyword>
<evidence type="ECO:0000259" key="3">
    <source>
        <dbReference type="Pfam" id="PF00149"/>
    </source>
</evidence>
<dbReference type="Pfam" id="PF00149">
    <property type="entry name" value="Metallophos"/>
    <property type="match status" value="1"/>
</dbReference>
<dbReference type="AlphaFoldDB" id="A0A1H7HP26"/>
<dbReference type="NCBIfam" id="TIGR04486">
    <property type="entry name" value="thiosulf_SoxB"/>
    <property type="match status" value="1"/>
</dbReference>
<feature type="signal peptide" evidence="2">
    <location>
        <begin position="1"/>
        <end position="26"/>
    </location>
</feature>
<dbReference type="EMBL" id="FOAA01000002">
    <property type="protein sequence ID" value="SEK52116.1"/>
    <property type="molecule type" value="Genomic_DNA"/>
</dbReference>
<dbReference type="Gene3D" id="3.60.21.10">
    <property type="match status" value="1"/>
</dbReference>
<evidence type="ECO:0000313" key="6">
    <source>
        <dbReference type="Proteomes" id="UP000199256"/>
    </source>
</evidence>
<dbReference type="Pfam" id="PF02872">
    <property type="entry name" value="5_nucleotid_C"/>
    <property type="match status" value="1"/>
</dbReference>
<dbReference type="SUPFAM" id="SSF56300">
    <property type="entry name" value="Metallo-dependent phosphatases"/>
    <property type="match status" value="1"/>
</dbReference>
<keyword evidence="6" id="KW-1185">Reference proteome</keyword>
<proteinExistence type="inferred from homology"/>
<evidence type="ECO:0000256" key="2">
    <source>
        <dbReference type="RuleBase" id="RU362119"/>
    </source>
</evidence>
<feature type="chain" id="PRO_5011332482" evidence="2">
    <location>
        <begin position="27"/>
        <end position="590"/>
    </location>
</feature>
<dbReference type="Gene3D" id="6.10.140.570">
    <property type="match status" value="1"/>
</dbReference>
<feature type="domain" description="5'-Nucleotidase C-terminal" evidence="4">
    <location>
        <begin position="412"/>
        <end position="540"/>
    </location>
</feature>
<dbReference type="PANTHER" id="PTHR11575">
    <property type="entry name" value="5'-NUCLEOTIDASE-RELATED"/>
    <property type="match status" value="1"/>
</dbReference>
<evidence type="ECO:0000259" key="4">
    <source>
        <dbReference type="Pfam" id="PF02872"/>
    </source>
</evidence>
<comment type="similarity">
    <text evidence="2">Belongs to the 5'-nucleotidase family.</text>
</comment>
<gene>
    <name evidence="5" type="ORF">SAMN05444515_102226</name>
</gene>
<protein>
    <submittedName>
        <fullName evidence="5">Sulfur-oxidizing protein SoxB</fullName>
    </submittedName>
</protein>
<dbReference type="RefSeq" id="WP_090251043.1">
    <property type="nucleotide sequence ID" value="NZ_FOAA01000002.1"/>
</dbReference>
<dbReference type="Proteomes" id="UP000199256">
    <property type="component" value="Unassembled WGS sequence"/>
</dbReference>
<dbReference type="Gene3D" id="3.90.780.10">
    <property type="entry name" value="5'-Nucleotidase, C-terminal domain"/>
    <property type="match status" value="1"/>
</dbReference>
<dbReference type="InterPro" id="IPR004843">
    <property type="entry name" value="Calcineurin-like_PHP"/>
</dbReference>
<dbReference type="InterPro" id="IPR030998">
    <property type="entry name" value="Thiosulf_SoxB"/>
</dbReference>
<feature type="domain" description="Calcineurin-like phosphoesterase" evidence="3">
    <location>
        <begin position="48"/>
        <end position="307"/>
    </location>
</feature>